<dbReference type="PATRIC" id="fig|1397666.3.peg.1102"/>
<evidence type="ECO:0000256" key="1">
    <source>
        <dbReference type="ARBA" id="ARBA00004141"/>
    </source>
</evidence>
<evidence type="ECO:0000256" key="4">
    <source>
        <dbReference type="ARBA" id="ARBA00022989"/>
    </source>
</evidence>
<dbReference type="STRING" id="1397666.RS24_01214"/>
<comment type="caution">
    <text evidence="13">The sequence shown here is derived from an EMBL/GenBank/DDBJ whole genome shotgun (WGS) entry which is preliminary data.</text>
</comment>
<evidence type="ECO:0000256" key="3">
    <source>
        <dbReference type="ARBA" id="ARBA00022692"/>
    </source>
</evidence>
<dbReference type="InterPro" id="IPR001807">
    <property type="entry name" value="ClC"/>
</dbReference>
<accession>U2XU42</accession>
<dbReference type="GO" id="GO:0034707">
    <property type="term" value="C:chloride channel complex"/>
    <property type="evidence" value="ECO:0007669"/>
    <property type="project" value="UniProtKB-KW"/>
</dbReference>
<evidence type="ECO:0000256" key="11">
    <source>
        <dbReference type="SAM" id="Phobius"/>
    </source>
</evidence>
<dbReference type="InterPro" id="IPR046342">
    <property type="entry name" value="CBS_dom_sf"/>
</dbReference>
<dbReference type="GO" id="GO:0005254">
    <property type="term" value="F:chloride channel activity"/>
    <property type="evidence" value="ECO:0007669"/>
    <property type="project" value="UniProtKB-KW"/>
</dbReference>
<feature type="transmembrane region" description="Helical" evidence="11">
    <location>
        <begin position="264"/>
        <end position="283"/>
    </location>
</feature>
<keyword evidence="2" id="KW-0813">Transport</keyword>
<evidence type="ECO:0000256" key="9">
    <source>
        <dbReference type="ARBA" id="ARBA00023303"/>
    </source>
</evidence>
<evidence type="ECO:0000313" key="14">
    <source>
        <dbReference type="Proteomes" id="UP000016762"/>
    </source>
</evidence>
<dbReference type="eggNOG" id="COG0038">
    <property type="taxonomic scope" value="Bacteria"/>
</dbReference>
<dbReference type="AlphaFoldDB" id="U2XU42"/>
<dbReference type="PANTHER" id="PTHR43427">
    <property type="entry name" value="CHLORIDE CHANNEL PROTEIN CLC-E"/>
    <property type="match status" value="1"/>
</dbReference>
<keyword evidence="14" id="KW-1185">Reference proteome</keyword>
<dbReference type="Gene3D" id="1.10.3080.10">
    <property type="entry name" value="Clc chloride channel"/>
    <property type="match status" value="1"/>
</dbReference>
<evidence type="ECO:0000313" key="13">
    <source>
        <dbReference type="EMBL" id="ERL46216.1"/>
    </source>
</evidence>
<evidence type="ECO:0000256" key="7">
    <source>
        <dbReference type="ARBA" id="ARBA00023173"/>
    </source>
</evidence>
<protein>
    <submittedName>
        <fullName evidence="13">FoF1 ATP synthase subunit I protein</fullName>
    </submittedName>
</protein>
<keyword evidence="10" id="KW-0129">CBS domain</keyword>
<dbReference type="eggNOG" id="COG0517">
    <property type="taxonomic scope" value="Bacteria"/>
</dbReference>
<dbReference type="PROSITE" id="PS51371">
    <property type="entry name" value="CBS"/>
    <property type="match status" value="1"/>
</dbReference>
<evidence type="ECO:0000256" key="8">
    <source>
        <dbReference type="ARBA" id="ARBA00023214"/>
    </source>
</evidence>
<keyword evidence="3 11" id="KW-0812">Transmembrane</keyword>
<feature type="transmembrane region" description="Helical" evidence="11">
    <location>
        <begin position="354"/>
        <end position="379"/>
    </location>
</feature>
<organism evidence="13 14">
    <name type="scientific">Candidatus Micropelagius thuwalensis</name>
    <dbReference type="NCBI Taxonomy" id="1397666"/>
    <lineage>
        <taxon>Bacteria</taxon>
        <taxon>Pseudomonadati</taxon>
        <taxon>Pseudomonadota</taxon>
        <taxon>Alphaproteobacteria</taxon>
        <taxon>PS1 clade</taxon>
        <taxon>Candidatus Micropelagius</taxon>
    </lineage>
</organism>
<dbReference type="InterPro" id="IPR050368">
    <property type="entry name" value="ClC-type_chloride_channel"/>
</dbReference>
<gene>
    <name evidence="13" type="primary">atpI</name>
    <name evidence="13" type="ORF">RS24_01214</name>
</gene>
<feature type="transmembrane region" description="Helical" evidence="11">
    <location>
        <begin position="391"/>
        <end position="413"/>
    </location>
</feature>
<dbReference type="InterPro" id="IPR014743">
    <property type="entry name" value="Cl-channel_core"/>
</dbReference>
<feature type="transmembrane region" description="Helical" evidence="11">
    <location>
        <begin position="222"/>
        <end position="243"/>
    </location>
</feature>
<feature type="transmembrane region" description="Helical" evidence="11">
    <location>
        <begin position="303"/>
        <end position="323"/>
    </location>
</feature>
<reference evidence="13 14" key="1">
    <citation type="journal article" date="2014" name="FEMS Microbiol. Ecol.">
        <title>Genomic differentiation among two strains of the PS1 clade isolated from geographically separated marine habitats.</title>
        <authorList>
            <person name="Jimenez-Infante F."/>
            <person name="Ngugi D.K."/>
            <person name="Alam I."/>
            <person name="Rashid M."/>
            <person name="Baalawi W."/>
            <person name="Kamau A.A."/>
            <person name="Bajic V.B."/>
            <person name="Stingl U."/>
        </authorList>
    </citation>
    <scope>NUCLEOTIDE SEQUENCE [LARGE SCALE GENOMIC DNA]</scope>
    <source>
        <strain evidence="13 14">RS24</strain>
    </source>
</reference>
<dbReference type="Proteomes" id="UP000016762">
    <property type="component" value="Unassembled WGS sequence"/>
</dbReference>
<evidence type="ECO:0000259" key="12">
    <source>
        <dbReference type="PROSITE" id="PS51371"/>
    </source>
</evidence>
<keyword evidence="4 11" id="KW-1133">Transmembrane helix</keyword>
<dbReference type="Pfam" id="PF00654">
    <property type="entry name" value="Voltage_CLC"/>
    <property type="match status" value="1"/>
</dbReference>
<dbReference type="PANTHER" id="PTHR43427:SF6">
    <property type="entry name" value="CHLORIDE CHANNEL PROTEIN CLC-E"/>
    <property type="match status" value="1"/>
</dbReference>
<dbReference type="EMBL" id="AWXE01000004">
    <property type="protein sequence ID" value="ERL46216.1"/>
    <property type="molecule type" value="Genomic_DNA"/>
</dbReference>
<proteinExistence type="predicted"/>
<evidence type="ECO:0000256" key="10">
    <source>
        <dbReference type="PROSITE-ProRule" id="PRU00703"/>
    </source>
</evidence>
<feature type="transmembrane region" description="Helical" evidence="11">
    <location>
        <begin position="188"/>
        <end position="207"/>
    </location>
</feature>
<dbReference type="Gene3D" id="3.10.580.10">
    <property type="entry name" value="CBS-domain"/>
    <property type="match status" value="1"/>
</dbReference>
<feature type="transmembrane region" description="Helical" evidence="11">
    <location>
        <begin position="152"/>
        <end position="176"/>
    </location>
</feature>
<comment type="subcellular location">
    <subcellularLocation>
        <location evidence="1">Membrane</location>
        <topology evidence="1">Multi-pass membrane protein</topology>
    </subcellularLocation>
</comment>
<dbReference type="SUPFAM" id="SSF81340">
    <property type="entry name" value="Clc chloride channel"/>
    <property type="match status" value="1"/>
</dbReference>
<keyword evidence="5" id="KW-0406">Ion transport</keyword>
<evidence type="ECO:0000256" key="5">
    <source>
        <dbReference type="ARBA" id="ARBA00023065"/>
    </source>
</evidence>
<dbReference type="RefSeq" id="WP_021777195.1">
    <property type="nucleotide sequence ID" value="NZ_AWXE01000004.1"/>
</dbReference>
<evidence type="ECO:0000256" key="2">
    <source>
        <dbReference type="ARBA" id="ARBA00022448"/>
    </source>
</evidence>
<keyword evidence="6 11" id="KW-0472">Membrane</keyword>
<feature type="transmembrane region" description="Helical" evidence="11">
    <location>
        <begin position="111"/>
        <end position="132"/>
    </location>
</feature>
<sequence>MFGLALIVPLVTLVILGVGVGITMAVVSNAFVKGVIFLTSTYKSNHLLTFTLQEHQFSLMPLVVIIFAALSIIYVRKIFGLDRFYGPADSIYAAHRSDNELDVRKGLGSTLSAFISASGGASVGQYGPLVHFGATMGSYLKQISKSNIPTDIFLGCGVAGAISAGFNAPIAGILFAHSAIIRHFSLKAVAPIAVSSLVAASFSQYFFGNNVAFEISSLPPNLISVIPLALVMGPIFGLISIVFMNSIRFTSMWGANSKLGHIKLTLIGASLCGMIGIFVPEVLGLGTETVKALLNNEIETEYLIVLLIFKIIATAFCIGLGMFGGVFSPAIFIGSVSGAIIGSILTYLTGNNLILVFTIAGMAAVTSPVVGAPIAIVAVILELTASYDMALVSLGSVVTSSLTVSILFGYSFFDKQLLDRGIDIRRGRGHIGLTETSVETIVSDEFLRLEAEEKNSIAIDKMVSAGVTEAYLLDNKKSFLGKIIITDIVKQNPDQLAKNFCIDNPLSIKSDASLQQCIEAASEFVGETIPVIDRQTNVLQGVVSEADIFQAYLKLQNNVIDLETK</sequence>
<name>U2XU42_9PROT</name>
<dbReference type="SUPFAM" id="SSF54631">
    <property type="entry name" value="CBS-domain pair"/>
    <property type="match status" value="1"/>
</dbReference>
<evidence type="ECO:0000256" key="6">
    <source>
        <dbReference type="ARBA" id="ARBA00023136"/>
    </source>
</evidence>
<dbReference type="InterPro" id="IPR000644">
    <property type="entry name" value="CBS_dom"/>
</dbReference>
<dbReference type="CDD" id="cd00400">
    <property type="entry name" value="Voltage_gated_ClC"/>
    <property type="match status" value="1"/>
</dbReference>
<keyword evidence="7" id="KW-0869">Chloride channel</keyword>
<keyword evidence="8" id="KW-0868">Chloride</keyword>
<keyword evidence="9" id="KW-0407">Ion channel</keyword>
<feature type="transmembrane region" description="Helical" evidence="11">
    <location>
        <begin position="58"/>
        <end position="75"/>
    </location>
</feature>
<dbReference type="PRINTS" id="PR00762">
    <property type="entry name" value="CLCHANNEL"/>
</dbReference>
<feature type="domain" description="CBS" evidence="12">
    <location>
        <begin position="501"/>
        <end position="562"/>
    </location>
</feature>
<feature type="transmembrane region" description="Helical" evidence="11">
    <location>
        <begin position="330"/>
        <end position="348"/>
    </location>
</feature>